<keyword evidence="2" id="KW-1185">Reference proteome</keyword>
<reference evidence="1" key="1">
    <citation type="journal article" date="2022" name="Int. J. Syst. Evol. Microbiol.">
        <title>Apilactobacillus apisilvae sp. nov., Nicolia spurrieriana gen. nov. sp. nov., Bombilactobacillus folatiphilus sp. nov. and Bombilactobacillus thymidiniphilus sp. nov., four new lactic acid bacterial isolates from stingless bees Tetragonula carbonaria and Austroplebeia australis.</title>
        <authorList>
            <person name="Oliphant S.A."/>
            <person name="Watson-Haigh N.S."/>
            <person name="Sumby K.M."/>
            <person name="Gardner J."/>
            <person name="Groom S."/>
            <person name="Jiranek V."/>
        </authorList>
    </citation>
    <scope>NUCLEOTIDE SEQUENCE</scope>
    <source>
        <strain evidence="1">SGEP1_A5</strain>
    </source>
</reference>
<protein>
    <submittedName>
        <fullName evidence="1">Uncharacterized protein</fullName>
    </submittedName>
</protein>
<dbReference type="EMBL" id="CP093361">
    <property type="protein sequence ID" value="UQS86870.1"/>
    <property type="molecule type" value="Genomic_DNA"/>
</dbReference>
<name>A0A976RS41_9LACO</name>
<evidence type="ECO:0000313" key="2">
    <source>
        <dbReference type="Proteomes" id="UP000831181"/>
    </source>
</evidence>
<sequence length="198" mass="23393">MLYRDMFDKYIAALDSDHAHLDAQLQEFFKNFEATLTEIVNYRYGADDSQVDNLIELKMIADGRTLIDNENPFDVKQLIDKMERLRKDYLYLTIKKFERFDFLTEADFDRALIYWQRPEYFGSECDPTPIVNFWNQHAYAIGEVINDYAVYEGFKQMMDKLDRSDITILSTQDAVLLHRNFKTLEAVYLAKAAVFTNL</sequence>
<dbReference type="Proteomes" id="UP000831181">
    <property type="component" value="Chromosome"/>
</dbReference>
<evidence type="ECO:0000313" key="1">
    <source>
        <dbReference type="EMBL" id="UQS86870.1"/>
    </source>
</evidence>
<accession>A0A976RS41</accession>
<dbReference type="AlphaFoldDB" id="A0A976RS41"/>
<dbReference type="KEGG" id="lbe:MOO44_08405"/>
<proteinExistence type="predicted"/>
<organism evidence="1 2">
    <name type="scientific">Nicoliella spurrieriana</name>
    <dbReference type="NCBI Taxonomy" id="2925830"/>
    <lineage>
        <taxon>Bacteria</taxon>
        <taxon>Bacillati</taxon>
        <taxon>Bacillota</taxon>
        <taxon>Bacilli</taxon>
        <taxon>Lactobacillales</taxon>
        <taxon>Lactobacillaceae</taxon>
        <taxon>Nicoliella</taxon>
    </lineage>
</organism>
<gene>
    <name evidence="1" type="ORF">MOO44_08405</name>
</gene>
<dbReference type="RefSeq" id="WP_260116671.1">
    <property type="nucleotide sequence ID" value="NZ_CP093361.1"/>
</dbReference>